<dbReference type="PANTHER" id="PTHR36437">
    <property type="entry name" value="GLYOXALASE/BLEOMYCIN RESISTANCE PROTEIN/DIOXYGENASE"/>
    <property type="match status" value="1"/>
</dbReference>
<keyword evidence="3" id="KW-1185">Reference proteome</keyword>
<dbReference type="RefSeq" id="WP_183529376.1">
    <property type="nucleotide sequence ID" value="NZ_JACIJM010000006.1"/>
</dbReference>
<dbReference type="SUPFAM" id="SSF54593">
    <property type="entry name" value="Glyoxalase/Bleomycin resistance protein/Dihydroxybiphenyl dioxygenase"/>
    <property type="match status" value="1"/>
</dbReference>
<organism evidence="2 3">
    <name type="scientific">Yoonia ponticola</name>
    <dbReference type="NCBI Taxonomy" id="1524255"/>
    <lineage>
        <taxon>Bacteria</taxon>
        <taxon>Pseudomonadati</taxon>
        <taxon>Pseudomonadota</taxon>
        <taxon>Alphaproteobacteria</taxon>
        <taxon>Rhodobacterales</taxon>
        <taxon>Paracoccaceae</taxon>
        <taxon>Yoonia</taxon>
    </lineage>
</organism>
<name>A0A7W9F0C4_9RHOB</name>
<dbReference type="GO" id="GO:0051213">
    <property type="term" value="F:dioxygenase activity"/>
    <property type="evidence" value="ECO:0007669"/>
    <property type="project" value="UniProtKB-KW"/>
</dbReference>
<dbReference type="InterPro" id="IPR004360">
    <property type="entry name" value="Glyas_Fos-R_dOase_dom"/>
</dbReference>
<dbReference type="PROSITE" id="PS51819">
    <property type="entry name" value="VOC"/>
    <property type="match status" value="1"/>
</dbReference>
<dbReference type="Pfam" id="PF00903">
    <property type="entry name" value="Glyoxalase"/>
    <property type="match status" value="1"/>
</dbReference>
<dbReference type="Gene3D" id="3.10.180.10">
    <property type="entry name" value="2,3-Dihydroxybiphenyl 1,2-Dioxygenase, domain 1"/>
    <property type="match status" value="1"/>
</dbReference>
<dbReference type="PANTHER" id="PTHR36437:SF2">
    <property type="entry name" value="GLYOXALASE_BLEOMYCIN RESISTANCE PROTEIN_DIOXYGENASE"/>
    <property type="match status" value="1"/>
</dbReference>
<protein>
    <submittedName>
        <fullName evidence="2">Catechol 2,3-dioxygenase-like lactoylglutathione lyase family enzyme</fullName>
    </submittedName>
</protein>
<keyword evidence="2" id="KW-0223">Dioxygenase</keyword>
<keyword evidence="2" id="KW-0560">Oxidoreductase</keyword>
<dbReference type="EMBL" id="JACIJM010000006">
    <property type="protein sequence ID" value="MBB5722786.1"/>
    <property type="molecule type" value="Genomic_DNA"/>
</dbReference>
<comment type="caution">
    <text evidence="2">The sequence shown here is derived from an EMBL/GenBank/DDBJ whole genome shotgun (WGS) entry which is preliminary data.</text>
</comment>
<feature type="domain" description="VOC" evidence="1">
    <location>
        <begin position="4"/>
        <end position="126"/>
    </location>
</feature>
<sequence length="134" mass="14988">MSKRLALVAILVPEYDAGIAFFVDTLGFDLLQDEPISAEKRWVRVGHAGSGTEFLLARAVGAQREAIGNQGGGRVWLFLETDDFARDYADMAAKGVFFEHAPRDEPYGTVVVFQDPFGNRWDLIQFTHTDRTHV</sequence>
<evidence type="ECO:0000259" key="1">
    <source>
        <dbReference type="PROSITE" id="PS51819"/>
    </source>
</evidence>
<dbReference type="AlphaFoldDB" id="A0A7W9F0C4"/>
<proteinExistence type="predicted"/>
<reference evidence="2 3" key="1">
    <citation type="submission" date="2020-08" db="EMBL/GenBank/DDBJ databases">
        <title>Genomic Encyclopedia of Type Strains, Phase IV (KMG-IV): sequencing the most valuable type-strain genomes for metagenomic binning, comparative biology and taxonomic classification.</title>
        <authorList>
            <person name="Goeker M."/>
        </authorList>
    </citation>
    <scope>NUCLEOTIDE SEQUENCE [LARGE SCALE GENOMIC DNA]</scope>
    <source>
        <strain evidence="2 3">DSM 101064</strain>
    </source>
</reference>
<accession>A0A7W9F0C4</accession>
<keyword evidence="2" id="KW-0456">Lyase</keyword>
<dbReference type="GO" id="GO:0016829">
    <property type="term" value="F:lyase activity"/>
    <property type="evidence" value="ECO:0007669"/>
    <property type="project" value="UniProtKB-KW"/>
</dbReference>
<dbReference type="InterPro" id="IPR029068">
    <property type="entry name" value="Glyas_Bleomycin-R_OHBP_Dase"/>
</dbReference>
<evidence type="ECO:0000313" key="2">
    <source>
        <dbReference type="EMBL" id="MBB5722786.1"/>
    </source>
</evidence>
<dbReference type="Proteomes" id="UP000535415">
    <property type="component" value="Unassembled WGS sequence"/>
</dbReference>
<evidence type="ECO:0000313" key="3">
    <source>
        <dbReference type="Proteomes" id="UP000535415"/>
    </source>
</evidence>
<dbReference type="InterPro" id="IPR037523">
    <property type="entry name" value="VOC_core"/>
</dbReference>
<gene>
    <name evidence="2" type="ORF">FHS72_002416</name>
</gene>